<dbReference type="SUPFAM" id="SSF53383">
    <property type="entry name" value="PLP-dependent transferases"/>
    <property type="match status" value="1"/>
</dbReference>
<dbReference type="PANTHER" id="PTHR43321">
    <property type="entry name" value="GLUTAMATE DECARBOXYLASE"/>
    <property type="match status" value="1"/>
</dbReference>
<dbReference type="AlphaFoldDB" id="A0A9N9IK85"/>
<dbReference type="InterPro" id="IPR015421">
    <property type="entry name" value="PyrdxlP-dep_Trfase_major"/>
</dbReference>
<comment type="similarity">
    <text evidence="2 6">Belongs to the group II decarboxylase family.</text>
</comment>
<evidence type="ECO:0000256" key="4">
    <source>
        <dbReference type="ARBA" id="ARBA00022898"/>
    </source>
</evidence>
<reference evidence="7" key="1">
    <citation type="submission" date="2021-06" db="EMBL/GenBank/DDBJ databases">
        <authorList>
            <person name="Kallberg Y."/>
            <person name="Tangrot J."/>
            <person name="Rosling A."/>
        </authorList>
    </citation>
    <scope>NUCLEOTIDE SEQUENCE</scope>
    <source>
        <strain evidence="7">CL551</strain>
    </source>
</reference>
<dbReference type="PANTHER" id="PTHR43321:SF6">
    <property type="entry name" value="GLUTAMATE DECARBOXYLASE"/>
    <property type="match status" value="1"/>
</dbReference>
<keyword evidence="5 6" id="KW-0456">Lyase</keyword>
<feature type="non-terminal residue" evidence="7">
    <location>
        <position position="276"/>
    </location>
</feature>
<dbReference type="GO" id="GO:0005829">
    <property type="term" value="C:cytosol"/>
    <property type="evidence" value="ECO:0007669"/>
    <property type="project" value="TreeGrafter"/>
</dbReference>
<evidence type="ECO:0000256" key="3">
    <source>
        <dbReference type="ARBA" id="ARBA00012421"/>
    </source>
</evidence>
<accession>A0A9N9IK85</accession>
<organism evidence="7 8">
    <name type="scientific">Acaulospora morrowiae</name>
    <dbReference type="NCBI Taxonomy" id="94023"/>
    <lineage>
        <taxon>Eukaryota</taxon>
        <taxon>Fungi</taxon>
        <taxon>Fungi incertae sedis</taxon>
        <taxon>Mucoromycota</taxon>
        <taxon>Glomeromycotina</taxon>
        <taxon>Glomeromycetes</taxon>
        <taxon>Diversisporales</taxon>
        <taxon>Acaulosporaceae</taxon>
        <taxon>Acaulospora</taxon>
    </lineage>
</organism>
<evidence type="ECO:0000313" key="8">
    <source>
        <dbReference type="Proteomes" id="UP000789342"/>
    </source>
</evidence>
<protein>
    <recommendedName>
        <fullName evidence="3">glutamate decarboxylase</fullName>
        <ecNumber evidence="3">4.1.1.15</ecNumber>
    </recommendedName>
</protein>
<evidence type="ECO:0000313" key="7">
    <source>
        <dbReference type="EMBL" id="CAG8738184.1"/>
    </source>
</evidence>
<keyword evidence="4 6" id="KW-0663">Pyridoxal phosphate</keyword>
<dbReference type="Gene3D" id="3.40.640.10">
    <property type="entry name" value="Type I PLP-dependent aspartate aminotransferase-like (Major domain)"/>
    <property type="match status" value="1"/>
</dbReference>
<dbReference type="GO" id="GO:0004351">
    <property type="term" value="F:glutamate decarboxylase activity"/>
    <property type="evidence" value="ECO:0007669"/>
    <property type="project" value="UniProtKB-EC"/>
</dbReference>
<evidence type="ECO:0000256" key="6">
    <source>
        <dbReference type="RuleBase" id="RU000382"/>
    </source>
</evidence>
<dbReference type="Pfam" id="PF00282">
    <property type="entry name" value="Pyridoxal_deC"/>
    <property type="match status" value="1"/>
</dbReference>
<dbReference type="Gene3D" id="4.10.280.50">
    <property type="match status" value="1"/>
</dbReference>
<dbReference type="OrthoDB" id="5152799at2759"/>
<keyword evidence="8" id="KW-1185">Reference proteome</keyword>
<dbReference type="InterPro" id="IPR015424">
    <property type="entry name" value="PyrdxlP-dep_Trfase"/>
</dbReference>
<evidence type="ECO:0000256" key="1">
    <source>
        <dbReference type="ARBA" id="ARBA00001933"/>
    </source>
</evidence>
<dbReference type="GO" id="GO:0030170">
    <property type="term" value="F:pyridoxal phosphate binding"/>
    <property type="evidence" value="ECO:0007669"/>
    <property type="project" value="InterPro"/>
</dbReference>
<comment type="cofactor">
    <cofactor evidence="1 6">
        <name>pyridoxal 5'-phosphate</name>
        <dbReference type="ChEBI" id="CHEBI:597326"/>
    </cofactor>
</comment>
<dbReference type="EMBL" id="CAJVPV010029246">
    <property type="protein sequence ID" value="CAG8738184.1"/>
    <property type="molecule type" value="Genomic_DNA"/>
</dbReference>
<evidence type="ECO:0000256" key="5">
    <source>
        <dbReference type="ARBA" id="ARBA00023239"/>
    </source>
</evidence>
<sequence length="276" mass="31182">MVFLSHAISDTRIEEEKDECGNRIFSSTIYGTRWAIKPIPRYELPEEEMPPEVAYKLIKDDLLMDGNPVLNLASFVTTFMEKEAEKLMKENLAKNFIDYEEYPASVDLQNRCVNIIARLFNAPVDQATSESMGVSTVGSSEAIILSVLAMKKLWQKRRIAEGKSTERPNLVMSASVQVCWEKATRYLEVEEKFVYLTEGNYILDPQEAVDLVDENTIGVCVILGSTYTGHYEDAKAVNDLLMVKNEENGWDVPIHVDAASGGFVAPFINPDYVWDF</sequence>
<dbReference type="GO" id="GO:0006538">
    <property type="term" value="P:L-glutamate catabolic process"/>
    <property type="evidence" value="ECO:0007669"/>
    <property type="project" value="TreeGrafter"/>
</dbReference>
<dbReference type="InterPro" id="IPR002129">
    <property type="entry name" value="PyrdxlP-dep_de-COase"/>
</dbReference>
<dbReference type="FunFam" id="4.10.280.50:FF:000001">
    <property type="entry name" value="Glutamate decarboxylase"/>
    <property type="match status" value="1"/>
</dbReference>
<dbReference type="EC" id="4.1.1.15" evidence="3"/>
<name>A0A9N9IK85_9GLOM</name>
<dbReference type="InterPro" id="IPR010107">
    <property type="entry name" value="Glutamate_decarboxylase"/>
</dbReference>
<comment type="caution">
    <text evidence="7">The sequence shown here is derived from an EMBL/GenBank/DDBJ whole genome shotgun (WGS) entry which is preliminary data.</text>
</comment>
<proteinExistence type="inferred from homology"/>
<gene>
    <name evidence="7" type="ORF">AMORRO_LOCUS14526</name>
</gene>
<evidence type="ECO:0000256" key="2">
    <source>
        <dbReference type="ARBA" id="ARBA00009533"/>
    </source>
</evidence>
<dbReference type="Proteomes" id="UP000789342">
    <property type="component" value="Unassembled WGS sequence"/>
</dbReference>